<dbReference type="Gene3D" id="3.90.550.10">
    <property type="entry name" value="Spore Coat Polysaccharide Biosynthesis Protein SpsA, Chain A"/>
    <property type="match status" value="1"/>
</dbReference>
<dbReference type="CDD" id="cd02511">
    <property type="entry name" value="Beta4Glucosyltransferase"/>
    <property type="match status" value="1"/>
</dbReference>
<sequence>MSKLSALIITYNEVIHIDDLIDNLNFVDEIIFVDSFSNDGTYEKLKNHNNIIVYQRNFKNFADQKNYALSLASHDWVLFIDADERLTNITKKDILKKINTLNSNIVAFYGSFKYYFNKKPIHFSGFQTAKSFRLFRVSKCRYDTFKEVHEDLIINGLSGNLKGKIIHYSYRDYNHYKEKMKLYAHLKAKALYKKGKKSSLFDTKIKPIYRFFNHYIIRLGILDWKIGYYISSLNAYEIKERYKELDRLNK</sequence>
<evidence type="ECO:0000313" key="3">
    <source>
        <dbReference type="EMBL" id="GFZ87465.1"/>
    </source>
</evidence>
<evidence type="ECO:0000259" key="2">
    <source>
        <dbReference type="Pfam" id="PF00535"/>
    </source>
</evidence>
<dbReference type="PANTHER" id="PTHR43630">
    <property type="entry name" value="POLY-BETA-1,6-N-ACETYL-D-GLUCOSAMINE SYNTHASE"/>
    <property type="match status" value="1"/>
</dbReference>
<organism evidence="3 4">
    <name type="scientific">Aquaticitalea lipolytica</name>
    <dbReference type="NCBI Taxonomy" id="1247562"/>
    <lineage>
        <taxon>Bacteria</taxon>
        <taxon>Pseudomonadati</taxon>
        <taxon>Bacteroidota</taxon>
        <taxon>Flavobacteriia</taxon>
        <taxon>Flavobacteriales</taxon>
        <taxon>Flavobacteriaceae</taxon>
        <taxon>Aquaticitalea</taxon>
    </lineage>
</organism>
<keyword evidence="4" id="KW-1185">Reference proteome</keyword>
<dbReference type="InterPro" id="IPR001173">
    <property type="entry name" value="Glyco_trans_2-like"/>
</dbReference>
<accession>A0A8J2TTA8</accession>
<dbReference type="InterPro" id="IPR029044">
    <property type="entry name" value="Nucleotide-diphossugar_trans"/>
</dbReference>
<evidence type="ECO:0000256" key="1">
    <source>
        <dbReference type="ARBA" id="ARBA00038494"/>
    </source>
</evidence>
<keyword evidence="3" id="KW-0808">Transferase</keyword>
<comment type="caution">
    <text evidence="3">The sequence shown here is derived from an EMBL/GenBank/DDBJ whole genome shotgun (WGS) entry which is preliminary data.</text>
</comment>
<dbReference type="Pfam" id="PF00535">
    <property type="entry name" value="Glycos_transf_2"/>
    <property type="match status" value="1"/>
</dbReference>
<name>A0A8J2TTA8_9FLAO</name>
<comment type="similarity">
    <text evidence="1">Belongs to the glycosyltransferase 2 family. WaaE/KdtX subfamily.</text>
</comment>
<protein>
    <submittedName>
        <fullName evidence="3">Glycosyl transferase</fullName>
    </submittedName>
</protein>
<feature type="domain" description="Glycosyltransferase 2-like" evidence="2">
    <location>
        <begin position="5"/>
        <end position="141"/>
    </location>
</feature>
<dbReference type="AlphaFoldDB" id="A0A8J2TTA8"/>
<reference evidence="3 4" key="1">
    <citation type="journal article" date="2014" name="Int. J. Syst. Evol. Microbiol.">
        <title>Complete genome sequence of Corynebacterium casei LMG S-19264T (=DSM 44701T), isolated from a smear-ripened cheese.</title>
        <authorList>
            <consortium name="US DOE Joint Genome Institute (JGI-PGF)"/>
            <person name="Walter F."/>
            <person name="Albersmeier A."/>
            <person name="Kalinowski J."/>
            <person name="Ruckert C."/>
        </authorList>
    </citation>
    <scope>NUCLEOTIDE SEQUENCE [LARGE SCALE GENOMIC DNA]</scope>
    <source>
        <strain evidence="3 4">CGMCC 1.15295</strain>
    </source>
</reference>
<dbReference type="SUPFAM" id="SSF53448">
    <property type="entry name" value="Nucleotide-diphospho-sugar transferases"/>
    <property type="match status" value="1"/>
</dbReference>
<proteinExistence type="inferred from homology"/>
<dbReference type="RefSeq" id="WP_188606090.1">
    <property type="nucleotide sequence ID" value="NZ_BMIC01000003.1"/>
</dbReference>
<dbReference type="GO" id="GO:0016740">
    <property type="term" value="F:transferase activity"/>
    <property type="evidence" value="ECO:0007669"/>
    <property type="project" value="UniProtKB-KW"/>
</dbReference>
<evidence type="ECO:0000313" key="4">
    <source>
        <dbReference type="Proteomes" id="UP000598120"/>
    </source>
</evidence>
<gene>
    <name evidence="3" type="ORF">GCM10011531_18560</name>
</gene>
<dbReference type="PANTHER" id="PTHR43630:SF2">
    <property type="entry name" value="GLYCOSYLTRANSFERASE"/>
    <property type="match status" value="1"/>
</dbReference>
<dbReference type="Proteomes" id="UP000598120">
    <property type="component" value="Unassembled WGS sequence"/>
</dbReference>
<dbReference type="EMBL" id="BMIC01000003">
    <property type="protein sequence ID" value="GFZ87465.1"/>
    <property type="molecule type" value="Genomic_DNA"/>
</dbReference>